<reference evidence="2" key="1">
    <citation type="submission" date="2013-11" db="EMBL/GenBank/DDBJ databases">
        <title>The Genome Sequence of Phytophthora parasitica P10297.</title>
        <authorList>
            <consortium name="The Broad Institute Genomics Platform"/>
            <person name="Russ C."/>
            <person name="Tyler B."/>
            <person name="Panabieres F."/>
            <person name="Shan W."/>
            <person name="Tripathy S."/>
            <person name="Grunwald N."/>
            <person name="Machado M."/>
            <person name="Johnson C.S."/>
            <person name="Walker B."/>
            <person name="Young S.K."/>
            <person name="Zeng Q."/>
            <person name="Gargeya S."/>
            <person name="Fitzgerald M."/>
            <person name="Haas B."/>
            <person name="Abouelleil A."/>
            <person name="Allen A.W."/>
            <person name="Alvarado L."/>
            <person name="Arachchi H.M."/>
            <person name="Berlin A.M."/>
            <person name="Chapman S.B."/>
            <person name="Gainer-Dewar J."/>
            <person name="Goldberg J."/>
            <person name="Griggs A."/>
            <person name="Gujja S."/>
            <person name="Hansen M."/>
            <person name="Howarth C."/>
            <person name="Imamovic A."/>
            <person name="Ireland A."/>
            <person name="Larimer J."/>
            <person name="McCowan C."/>
            <person name="Murphy C."/>
            <person name="Pearson M."/>
            <person name="Poon T.W."/>
            <person name="Priest M."/>
            <person name="Roberts A."/>
            <person name="Saif S."/>
            <person name="Shea T."/>
            <person name="Sisk P."/>
            <person name="Sykes S."/>
            <person name="Wortman J."/>
            <person name="Nusbaum C."/>
            <person name="Birren B."/>
        </authorList>
    </citation>
    <scope>NUCLEOTIDE SEQUENCE [LARGE SCALE GENOMIC DNA]</scope>
    <source>
        <strain evidence="2">P10297</strain>
    </source>
</reference>
<sequence>MLHTFKRRNNRRERRTSFREAYQVASPPFKRVKTASSESGNATDMPRLRSGRVQAHSLVVETATVQIAGVAELDPAKPATSDALGTRTTSAPLGDTIVTDVSWLTPPPVLVVAGGGTEVAYH</sequence>
<evidence type="ECO:0000256" key="1">
    <source>
        <dbReference type="SAM" id="MobiDB-lite"/>
    </source>
</evidence>
<proteinExistence type="predicted"/>
<dbReference type="AlphaFoldDB" id="W2Z552"/>
<evidence type="ECO:0000313" key="2">
    <source>
        <dbReference type="EMBL" id="ETP41334.1"/>
    </source>
</evidence>
<dbReference type="EMBL" id="ANIY01002369">
    <property type="protein sequence ID" value="ETP41334.1"/>
    <property type="molecule type" value="Genomic_DNA"/>
</dbReference>
<name>W2Z552_PHYNI</name>
<gene>
    <name evidence="2" type="ORF">F442_11486</name>
</gene>
<feature type="region of interest" description="Disordered" evidence="1">
    <location>
        <begin position="1"/>
        <end position="49"/>
    </location>
</feature>
<comment type="caution">
    <text evidence="2">The sequence shown here is derived from an EMBL/GenBank/DDBJ whole genome shotgun (WGS) entry which is preliminary data.</text>
</comment>
<feature type="compositionally biased region" description="Basic residues" evidence="1">
    <location>
        <begin position="1"/>
        <end position="14"/>
    </location>
</feature>
<evidence type="ECO:0000313" key="3">
    <source>
        <dbReference type="Proteomes" id="UP000018948"/>
    </source>
</evidence>
<organism evidence="2 3">
    <name type="scientific">Phytophthora nicotianae P10297</name>
    <dbReference type="NCBI Taxonomy" id="1317064"/>
    <lineage>
        <taxon>Eukaryota</taxon>
        <taxon>Sar</taxon>
        <taxon>Stramenopiles</taxon>
        <taxon>Oomycota</taxon>
        <taxon>Peronosporomycetes</taxon>
        <taxon>Peronosporales</taxon>
        <taxon>Peronosporaceae</taxon>
        <taxon>Phytophthora</taxon>
    </lineage>
</organism>
<accession>W2Z552</accession>
<dbReference type="Proteomes" id="UP000018948">
    <property type="component" value="Unassembled WGS sequence"/>
</dbReference>
<protein>
    <submittedName>
        <fullName evidence="2">Uncharacterized protein</fullName>
    </submittedName>
</protein>
<feature type="non-terminal residue" evidence="2">
    <location>
        <position position="122"/>
    </location>
</feature>